<accession>A0A512RK87</accession>
<dbReference type="InterPro" id="IPR011990">
    <property type="entry name" value="TPR-like_helical_dom_sf"/>
</dbReference>
<dbReference type="AlphaFoldDB" id="A0A512RK87"/>
<proteinExistence type="inferred from homology"/>
<evidence type="ECO:0000256" key="1">
    <source>
        <dbReference type="ARBA" id="ARBA00004442"/>
    </source>
</evidence>
<evidence type="ECO:0000256" key="2">
    <source>
        <dbReference type="ARBA" id="ARBA00006275"/>
    </source>
</evidence>
<dbReference type="InterPro" id="IPR012944">
    <property type="entry name" value="SusD_RagB_dom"/>
</dbReference>
<reference evidence="8 9" key="1">
    <citation type="submission" date="2019-07" db="EMBL/GenBank/DDBJ databases">
        <title>Whole genome shotgun sequence of Chitinophaga cymbidii NBRC 109752.</title>
        <authorList>
            <person name="Hosoyama A."/>
            <person name="Uohara A."/>
            <person name="Ohji S."/>
            <person name="Ichikawa N."/>
        </authorList>
    </citation>
    <scope>NUCLEOTIDE SEQUENCE [LARGE SCALE GENOMIC DNA]</scope>
    <source>
        <strain evidence="8 9">NBRC 109752</strain>
    </source>
</reference>
<dbReference type="Pfam" id="PF07980">
    <property type="entry name" value="SusD_RagB"/>
    <property type="match status" value="1"/>
</dbReference>
<comment type="similarity">
    <text evidence="2">Belongs to the SusD family.</text>
</comment>
<sequence>MRLFLIIILTAATFLSCNKFLDVKPKGKLIPTKISEFDRLLDNTDIVEFPFLNNNRGSILGYLTDNLTLSEGIGKIAYKANNSPNIDNYYAYTFREPYRNPNSPDWLWERGTYRAMKYFNNVIDGVSGLRTESNAEEADAVLAQAYVNRAWAYFHTSMVYGPVYKPNGNNGTKTIPYLTSGDVSAPIPDLSTQEQVFANVSAELHRALPAIPAVTNYPSRPNKATALTMLAYFHLFTQRYDSVVYYANLAWTAATAQGVDKVLYNYNELSYADPDNVLISAIKSPDSRIHLPNSREILFFRSPDNTAGRINVSYPSDEFIALFDQDKDLRFKYFLLPAPGYKTTYNGTVYDDGIKLQYYRGATAVGNPKFQMTAGFTYPELLLMRAEGYARTGMLPEAMDDLNLLRRYRFVTGTPDLTMPASRDEVIRLVLEERRRELPLGHLKRYLDLKRLCTEAGKPWSKTKITHQLGTETFEANIDGPAFVLPIVNAILLLNPHWGIPPDTRPF</sequence>
<dbReference type="OrthoDB" id="697229at2"/>
<dbReference type="Proteomes" id="UP000321436">
    <property type="component" value="Unassembled WGS sequence"/>
</dbReference>
<dbReference type="Gene3D" id="1.25.40.390">
    <property type="match status" value="1"/>
</dbReference>
<evidence type="ECO:0000259" key="7">
    <source>
        <dbReference type="Pfam" id="PF14322"/>
    </source>
</evidence>
<name>A0A512RK87_9BACT</name>
<dbReference type="EMBL" id="BKAU01000002">
    <property type="protein sequence ID" value="GEP96114.1"/>
    <property type="molecule type" value="Genomic_DNA"/>
</dbReference>
<evidence type="ECO:0000256" key="3">
    <source>
        <dbReference type="ARBA" id="ARBA00022729"/>
    </source>
</evidence>
<dbReference type="PROSITE" id="PS51257">
    <property type="entry name" value="PROKAR_LIPOPROTEIN"/>
    <property type="match status" value="1"/>
</dbReference>
<keyword evidence="3" id="KW-0732">Signal</keyword>
<feature type="domain" description="RagB/SusD" evidence="6">
    <location>
        <begin position="378"/>
        <end position="480"/>
    </location>
</feature>
<comment type="subcellular location">
    <subcellularLocation>
        <location evidence="1">Cell outer membrane</location>
    </subcellularLocation>
</comment>
<organism evidence="8 9">
    <name type="scientific">Chitinophaga cymbidii</name>
    <dbReference type="NCBI Taxonomy" id="1096750"/>
    <lineage>
        <taxon>Bacteria</taxon>
        <taxon>Pseudomonadati</taxon>
        <taxon>Bacteroidota</taxon>
        <taxon>Chitinophagia</taxon>
        <taxon>Chitinophagales</taxon>
        <taxon>Chitinophagaceae</taxon>
        <taxon>Chitinophaga</taxon>
    </lineage>
</organism>
<evidence type="ECO:0000313" key="8">
    <source>
        <dbReference type="EMBL" id="GEP96114.1"/>
    </source>
</evidence>
<evidence type="ECO:0000313" key="9">
    <source>
        <dbReference type="Proteomes" id="UP000321436"/>
    </source>
</evidence>
<dbReference type="Pfam" id="PF14322">
    <property type="entry name" value="SusD-like_3"/>
    <property type="match status" value="1"/>
</dbReference>
<dbReference type="RefSeq" id="WP_146861569.1">
    <property type="nucleotide sequence ID" value="NZ_BKAU01000002.1"/>
</dbReference>
<evidence type="ECO:0000259" key="6">
    <source>
        <dbReference type="Pfam" id="PF07980"/>
    </source>
</evidence>
<dbReference type="GO" id="GO:0009279">
    <property type="term" value="C:cell outer membrane"/>
    <property type="evidence" value="ECO:0007669"/>
    <property type="project" value="UniProtKB-SubCell"/>
</dbReference>
<evidence type="ECO:0000256" key="4">
    <source>
        <dbReference type="ARBA" id="ARBA00023136"/>
    </source>
</evidence>
<dbReference type="SUPFAM" id="SSF48452">
    <property type="entry name" value="TPR-like"/>
    <property type="match status" value="1"/>
</dbReference>
<dbReference type="InterPro" id="IPR033985">
    <property type="entry name" value="SusD-like_N"/>
</dbReference>
<gene>
    <name evidence="8" type="ORF">CCY01nite_23740</name>
</gene>
<comment type="caution">
    <text evidence="8">The sequence shown here is derived from an EMBL/GenBank/DDBJ whole genome shotgun (WGS) entry which is preliminary data.</text>
</comment>
<keyword evidence="9" id="KW-1185">Reference proteome</keyword>
<keyword evidence="5" id="KW-0998">Cell outer membrane</keyword>
<keyword evidence="4" id="KW-0472">Membrane</keyword>
<protein>
    <submittedName>
        <fullName evidence="8">Uncharacterized protein</fullName>
    </submittedName>
</protein>
<evidence type="ECO:0000256" key="5">
    <source>
        <dbReference type="ARBA" id="ARBA00023237"/>
    </source>
</evidence>
<feature type="domain" description="SusD-like N-terminal" evidence="7">
    <location>
        <begin position="19"/>
        <end position="235"/>
    </location>
</feature>